<dbReference type="PANTHER" id="PTHR43646">
    <property type="entry name" value="GLYCOSYLTRANSFERASE"/>
    <property type="match status" value="1"/>
</dbReference>
<evidence type="ECO:0000256" key="8">
    <source>
        <dbReference type="ARBA" id="ARBA00023136"/>
    </source>
</evidence>
<dbReference type="InterPro" id="IPR025993">
    <property type="entry name" value="Ceramide_glucosylTrfase"/>
</dbReference>
<evidence type="ECO:0000256" key="3">
    <source>
        <dbReference type="ARBA" id="ARBA00004991"/>
    </source>
</evidence>
<evidence type="ECO:0000256" key="4">
    <source>
        <dbReference type="ARBA" id="ARBA00022676"/>
    </source>
</evidence>
<evidence type="ECO:0000313" key="9">
    <source>
        <dbReference type="EMBL" id="MFC6592740.1"/>
    </source>
</evidence>
<proteinExistence type="predicted"/>
<keyword evidence="8" id="KW-0472">Membrane</keyword>
<keyword evidence="10" id="KW-1185">Reference proteome</keyword>
<dbReference type="PANTHER" id="PTHR43646:SF3">
    <property type="entry name" value="SLR1566 PROTEIN"/>
    <property type="match status" value="1"/>
</dbReference>
<keyword evidence="6" id="KW-0812">Transmembrane</keyword>
<comment type="pathway">
    <text evidence="3">Sphingolipid metabolism.</text>
</comment>
<organism evidence="9 10">
    <name type="scientific">Deinococcus lacus</name>
    <dbReference type="NCBI Taxonomy" id="392561"/>
    <lineage>
        <taxon>Bacteria</taxon>
        <taxon>Thermotogati</taxon>
        <taxon>Deinococcota</taxon>
        <taxon>Deinococci</taxon>
        <taxon>Deinococcales</taxon>
        <taxon>Deinococcaceae</taxon>
        <taxon>Deinococcus</taxon>
    </lineage>
</organism>
<evidence type="ECO:0000256" key="6">
    <source>
        <dbReference type="ARBA" id="ARBA00022692"/>
    </source>
</evidence>
<dbReference type="Proteomes" id="UP001596297">
    <property type="component" value="Unassembled WGS sequence"/>
</dbReference>
<dbReference type="Gene3D" id="3.90.550.10">
    <property type="entry name" value="Spore Coat Polysaccharide Biosynthesis Protein SpsA, Chain A"/>
    <property type="match status" value="1"/>
</dbReference>
<keyword evidence="5 9" id="KW-0808">Transferase</keyword>
<evidence type="ECO:0000313" key="10">
    <source>
        <dbReference type="Proteomes" id="UP001596297"/>
    </source>
</evidence>
<dbReference type="GO" id="GO:0016757">
    <property type="term" value="F:glycosyltransferase activity"/>
    <property type="evidence" value="ECO:0007669"/>
    <property type="project" value="UniProtKB-KW"/>
</dbReference>
<name>A0ABW1YEI2_9DEIO</name>
<dbReference type="InterPro" id="IPR029044">
    <property type="entry name" value="Nucleotide-diphossugar_trans"/>
</dbReference>
<protein>
    <submittedName>
        <fullName evidence="9">Glycosyltransferase</fullName>
        <ecNumber evidence="9">2.4.-.-</ecNumber>
    </submittedName>
</protein>
<comment type="pathway">
    <text evidence="2">Lipid metabolism; sphingolipid metabolism.</text>
</comment>
<gene>
    <name evidence="9" type="ORF">ACFP81_12535</name>
</gene>
<evidence type="ECO:0000256" key="1">
    <source>
        <dbReference type="ARBA" id="ARBA00004141"/>
    </source>
</evidence>
<comment type="caution">
    <text evidence="9">The sequence shown here is derived from an EMBL/GenBank/DDBJ whole genome shotgun (WGS) entry which is preliminary data.</text>
</comment>
<dbReference type="RefSeq" id="WP_380084006.1">
    <property type="nucleotide sequence ID" value="NZ_JBHSWD010000002.1"/>
</dbReference>
<dbReference type="EC" id="2.4.-.-" evidence="9"/>
<evidence type="ECO:0000256" key="2">
    <source>
        <dbReference type="ARBA" id="ARBA00004760"/>
    </source>
</evidence>
<accession>A0ABW1YEI2</accession>
<reference evidence="10" key="1">
    <citation type="journal article" date="2019" name="Int. J. Syst. Evol. Microbiol.">
        <title>The Global Catalogue of Microorganisms (GCM) 10K type strain sequencing project: providing services to taxonomists for standard genome sequencing and annotation.</title>
        <authorList>
            <consortium name="The Broad Institute Genomics Platform"/>
            <consortium name="The Broad Institute Genome Sequencing Center for Infectious Disease"/>
            <person name="Wu L."/>
            <person name="Ma J."/>
        </authorList>
    </citation>
    <scope>NUCLEOTIDE SEQUENCE [LARGE SCALE GENOMIC DNA]</scope>
    <source>
        <strain evidence="10">CGMCC 1.15772</strain>
    </source>
</reference>
<dbReference type="SUPFAM" id="SSF53448">
    <property type="entry name" value="Nucleotide-diphospho-sugar transferases"/>
    <property type="match status" value="1"/>
</dbReference>
<evidence type="ECO:0000256" key="5">
    <source>
        <dbReference type="ARBA" id="ARBA00022679"/>
    </source>
</evidence>
<comment type="subcellular location">
    <subcellularLocation>
        <location evidence="1">Membrane</location>
        <topology evidence="1">Multi-pass membrane protein</topology>
    </subcellularLocation>
</comment>
<dbReference type="EMBL" id="JBHSWD010000002">
    <property type="protein sequence ID" value="MFC6592740.1"/>
    <property type="molecule type" value="Genomic_DNA"/>
</dbReference>
<sequence>MGAAAQGEHLIFTDADVTWEPGALAAVMAYWASDPADLLGPWPRQDNRRLGERLITPQVDTLLLTGLPWPVLARPEPAAAAANGQVLAFRRTAYEAVGGHALVRGEILEDVLFAQRLKGAGYRLSLVLGGDLIRVRMYRSYAESVRGFGKNLRSAHAGQRRLMVLSALFGLLSYTWPYLIRSRPLIALGLLEGVLVRVLTCRTRPAELAEVLLTPLLPLALLPAYARAARREVEWKGRVYTQGAGETP</sequence>
<dbReference type="Pfam" id="PF13506">
    <property type="entry name" value="Glyco_transf_21"/>
    <property type="match status" value="1"/>
</dbReference>
<keyword evidence="4 9" id="KW-0328">Glycosyltransferase</keyword>
<evidence type="ECO:0000256" key="7">
    <source>
        <dbReference type="ARBA" id="ARBA00022989"/>
    </source>
</evidence>
<keyword evidence="7" id="KW-1133">Transmembrane helix</keyword>